<name>A0AAD8EI12_DIPPU</name>
<dbReference type="AlphaFoldDB" id="A0AAD8EI12"/>
<keyword evidence="3" id="KW-1185">Reference proteome</keyword>
<evidence type="ECO:0000313" key="3">
    <source>
        <dbReference type="Proteomes" id="UP001233999"/>
    </source>
</evidence>
<feature type="region of interest" description="Disordered" evidence="1">
    <location>
        <begin position="29"/>
        <end position="55"/>
    </location>
</feature>
<organism evidence="2 3">
    <name type="scientific">Diploptera punctata</name>
    <name type="common">Pacific beetle cockroach</name>
    <dbReference type="NCBI Taxonomy" id="6984"/>
    <lineage>
        <taxon>Eukaryota</taxon>
        <taxon>Metazoa</taxon>
        <taxon>Ecdysozoa</taxon>
        <taxon>Arthropoda</taxon>
        <taxon>Hexapoda</taxon>
        <taxon>Insecta</taxon>
        <taxon>Pterygota</taxon>
        <taxon>Neoptera</taxon>
        <taxon>Polyneoptera</taxon>
        <taxon>Dictyoptera</taxon>
        <taxon>Blattodea</taxon>
        <taxon>Blaberoidea</taxon>
        <taxon>Blaberidae</taxon>
        <taxon>Diplopterinae</taxon>
        <taxon>Diploptera</taxon>
    </lineage>
</organism>
<protein>
    <submittedName>
        <fullName evidence="2">Uncharacterized protein</fullName>
    </submittedName>
</protein>
<reference evidence="2" key="1">
    <citation type="journal article" date="2023" name="IScience">
        <title>Live-bearing cockroach genome reveals convergent evolutionary mechanisms linked to viviparity in insects and beyond.</title>
        <authorList>
            <person name="Fouks B."/>
            <person name="Harrison M.C."/>
            <person name="Mikhailova A.A."/>
            <person name="Marchal E."/>
            <person name="English S."/>
            <person name="Carruthers M."/>
            <person name="Jennings E.C."/>
            <person name="Chiamaka E.L."/>
            <person name="Frigard R.A."/>
            <person name="Pippel M."/>
            <person name="Attardo G.M."/>
            <person name="Benoit J.B."/>
            <person name="Bornberg-Bauer E."/>
            <person name="Tobe S.S."/>
        </authorList>
    </citation>
    <scope>NUCLEOTIDE SEQUENCE</scope>
    <source>
        <strain evidence="2">Stay&amp;Tobe</strain>
    </source>
</reference>
<evidence type="ECO:0000313" key="2">
    <source>
        <dbReference type="EMBL" id="KAJ9591355.1"/>
    </source>
</evidence>
<comment type="caution">
    <text evidence="2">The sequence shown here is derived from an EMBL/GenBank/DDBJ whole genome shotgun (WGS) entry which is preliminary data.</text>
</comment>
<accession>A0AAD8EI12</accession>
<reference evidence="2" key="2">
    <citation type="submission" date="2023-05" db="EMBL/GenBank/DDBJ databases">
        <authorList>
            <person name="Fouks B."/>
        </authorList>
    </citation>
    <scope>NUCLEOTIDE SEQUENCE</scope>
    <source>
        <strain evidence="2">Stay&amp;Tobe</strain>
        <tissue evidence="2">Testes</tissue>
    </source>
</reference>
<evidence type="ECO:0000256" key="1">
    <source>
        <dbReference type="SAM" id="MobiDB-lite"/>
    </source>
</evidence>
<dbReference type="Proteomes" id="UP001233999">
    <property type="component" value="Unassembled WGS sequence"/>
</dbReference>
<feature type="non-terminal residue" evidence="2">
    <location>
        <position position="1"/>
    </location>
</feature>
<proteinExistence type="predicted"/>
<feature type="non-terminal residue" evidence="2">
    <location>
        <position position="55"/>
    </location>
</feature>
<dbReference type="EMBL" id="JASPKZ010003872">
    <property type="protein sequence ID" value="KAJ9591355.1"/>
    <property type="molecule type" value="Genomic_DNA"/>
</dbReference>
<gene>
    <name evidence="2" type="ORF">L9F63_002113</name>
</gene>
<sequence>DNTSTALQKHKRLNVIVVVLREEAIIEERPKRPRRSQHQNGGMKMDLNIAQNMAV</sequence>